<organism evidence="2 3">
    <name type="scientific">Nyssa sinensis</name>
    <dbReference type="NCBI Taxonomy" id="561372"/>
    <lineage>
        <taxon>Eukaryota</taxon>
        <taxon>Viridiplantae</taxon>
        <taxon>Streptophyta</taxon>
        <taxon>Embryophyta</taxon>
        <taxon>Tracheophyta</taxon>
        <taxon>Spermatophyta</taxon>
        <taxon>Magnoliopsida</taxon>
        <taxon>eudicotyledons</taxon>
        <taxon>Gunneridae</taxon>
        <taxon>Pentapetalae</taxon>
        <taxon>asterids</taxon>
        <taxon>Cornales</taxon>
        <taxon>Nyssaceae</taxon>
        <taxon>Nyssa</taxon>
    </lineage>
</organism>
<evidence type="ECO:0000256" key="1">
    <source>
        <dbReference type="SAM" id="Phobius"/>
    </source>
</evidence>
<proteinExistence type="predicted"/>
<reference evidence="2 3" key="1">
    <citation type="submission" date="2019-09" db="EMBL/GenBank/DDBJ databases">
        <title>A chromosome-level genome assembly of the Chinese tupelo Nyssa sinensis.</title>
        <authorList>
            <person name="Yang X."/>
            <person name="Kang M."/>
            <person name="Yang Y."/>
            <person name="Xiong H."/>
            <person name="Wang M."/>
            <person name="Zhang Z."/>
            <person name="Wang Z."/>
            <person name="Wu H."/>
            <person name="Ma T."/>
            <person name="Liu J."/>
            <person name="Xi Z."/>
        </authorList>
    </citation>
    <scope>NUCLEOTIDE SEQUENCE [LARGE SCALE GENOMIC DNA]</scope>
    <source>
        <strain evidence="2">J267</strain>
        <tissue evidence="2">Leaf</tissue>
    </source>
</reference>
<protein>
    <submittedName>
        <fullName evidence="2">Uncharacterized protein</fullName>
    </submittedName>
</protein>
<evidence type="ECO:0000313" key="2">
    <source>
        <dbReference type="EMBL" id="KAA8521102.1"/>
    </source>
</evidence>
<dbReference type="EMBL" id="CM018048">
    <property type="protein sequence ID" value="KAA8521102.1"/>
    <property type="molecule type" value="Genomic_DNA"/>
</dbReference>
<name>A0A5J4ZUN3_9ASTE</name>
<keyword evidence="1" id="KW-0812">Transmembrane</keyword>
<keyword evidence="1" id="KW-0472">Membrane</keyword>
<accession>A0A5J4ZUN3</accession>
<dbReference type="Proteomes" id="UP000325577">
    <property type="component" value="Linkage Group LG5"/>
</dbReference>
<keyword evidence="1" id="KW-1133">Transmembrane helix</keyword>
<gene>
    <name evidence="2" type="ORF">F0562_011745</name>
</gene>
<keyword evidence="3" id="KW-1185">Reference proteome</keyword>
<feature type="transmembrane region" description="Helical" evidence="1">
    <location>
        <begin position="37"/>
        <end position="55"/>
    </location>
</feature>
<sequence>MLADGFQQPARFEQWSEENGFHKAGNRSALVAFAPDAPFLVAGMMAGWLMGFLWVQMDSSRGGSVVRFLRIWLGLLWRRKGKQQQRVLLCGACLRVLSGNGAAAVRRMAGRDFEKNLELIALNKDDVKRGDENWGSTEILTEEDTVLRDGVLAVGSACPVW</sequence>
<dbReference type="AlphaFoldDB" id="A0A5J4ZUN3"/>
<evidence type="ECO:0000313" key="3">
    <source>
        <dbReference type="Proteomes" id="UP000325577"/>
    </source>
</evidence>